<organism evidence="2">
    <name type="scientific">Sesamum angustifolium</name>
    <dbReference type="NCBI Taxonomy" id="2727405"/>
    <lineage>
        <taxon>Eukaryota</taxon>
        <taxon>Viridiplantae</taxon>
        <taxon>Streptophyta</taxon>
        <taxon>Embryophyta</taxon>
        <taxon>Tracheophyta</taxon>
        <taxon>Spermatophyta</taxon>
        <taxon>Magnoliopsida</taxon>
        <taxon>eudicotyledons</taxon>
        <taxon>Gunneridae</taxon>
        <taxon>Pentapetalae</taxon>
        <taxon>asterids</taxon>
        <taxon>lamiids</taxon>
        <taxon>Lamiales</taxon>
        <taxon>Pedaliaceae</taxon>
        <taxon>Sesamum</taxon>
    </lineage>
</organism>
<dbReference type="PANTHER" id="PTHR22778">
    <property type="entry name" value="OVARIAN CANCER GENE-2 PROTEIN-RELATED"/>
    <property type="match status" value="1"/>
</dbReference>
<proteinExistence type="predicted"/>
<gene>
    <name evidence="2" type="ORF">Sangu_0841900</name>
</gene>
<evidence type="ECO:0000259" key="1">
    <source>
        <dbReference type="Pfam" id="PF03959"/>
    </source>
</evidence>
<feature type="domain" description="Serine hydrolase" evidence="1">
    <location>
        <begin position="7"/>
        <end position="73"/>
    </location>
</feature>
<dbReference type="Gene3D" id="3.40.50.1820">
    <property type="entry name" value="alpha/beta hydrolase"/>
    <property type="match status" value="1"/>
</dbReference>
<dbReference type="PANTHER" id="PTHR22778:SF51">
    <property type="entry name" value="DIHYDROFOLATE REDUCTASE"/>
    <property type="match status" value="1"/>
</dbReference>
<dbReference type="InterPro" id="IPR029058">
    <property type="entry name" value="AB_hydrolase_fold"/>
</dbReference>
<dbReference type="InterPro" id="IPR005645">
    <property type="entry name" value="FSH-like_dom"/>
</dbReference>
<evidence type="ECO:0000313" key="2">
    <source>
        <dbReference type="EMBL" id="KAL0359925.1"/>
    </source>
</evidence>
<protein>
    <recommendedName>
        <fullName evidence="1">Serine hydrolase domain-containing protein</fullName>
    </recommendedName>
</protein>
<reference evidence="2" key="1">
    <citation type="submission" date="2020-06" db="EMBL/GenBank/DDBJ databases">
        <authorList>
            <person name="Li T."/>
            <person name="Hu X."/>
            <person name="Zhang T."/>
            <person name="Song X."/>
            <person name="Zhang H."/>
            <person name="Dai N."/>
            <person name="Sheng W."/>
            <person name="Hou X."/>
            <person name="Wei L."/>
        </authorList>
    </citation>
    <scope>NUCLEOTIDE SEQUENCE</scope>
    <source>
        <strain evidence="2">G01</strain>
        <tissue evidence="2">Leaf</tissue>
    </source>
</reference>
<reference evidence="2" key="2">
    <citation type="journal article" date="2024" name="Plant">
        <title>Genomic evolution and insights into agronomic trait innovations of Sesamum species.</title>
        <authorList>
            <person name="Miao H."/>
            <person name="Wang L."/>
            <person name="Qu L."/>
            <person name="Liu H."/>
            <person name="Sun Y."/>
            <person name="Le M."/>
            <person name="Wang Q."/>
            <person name="Wei S."/>
            <person name="Zheng Y."/>
            <person name="Lin W."/>
            <person name="Duan Y."/>
            <person name="Cao H."/>
            <person name="Xiong S."/>
            <person name="Wang X."/>
            <person name="Wei L."/>
            <person name="Li C."/>
            <person name="Ma Q."/>
            <person name="Ju M."/>
            <person name="Zhao R."/>
            <person name="Li G."/>
            <person name="Mu C."/>
            <person name="Tian Q."/>
            <person name="Mei H."/>
            <person name="Zhang T."/>
            <person name="Gao T."/>
            <person name="Zhang H."/>
        </authorList>
    </citation>
    <scope>NUCLEOTIDE SEQUENCE</scope>
    <source>
        <strain evidence="2">G01</strain>
    </source>
</reference>
<sequence>MENEIRRKPRILCLHSFRTSGRILQKMISRWPESVSGELDLVFADAPFPAEGKSDVEGIYDPPYFEWFQSDKVQYNTPLVIFTNFDFFVFI</sequence>
<comment type="caution">
    <text evidence="2">The sequence shown here is derived from an EMBL/GenBank/DDBJ whole genome shotgun (WGS) entry which is preliminary data.</text>
</comment>
<accession>A0AAW2PX01</accession>
<dbReference type="AlphaFoldDB" id="A0AAW2PX01"/>
<name>A0AAW2PX01_9LAMI</name>
<dbReference type="Pfam" id="PF03959">
    <property type="entry name" value="FSH1"/>
    <property type="match status" value="1"/>
</dbReference>
<dbReference type="EMBL" id="JACGWK010000004">
    <property type="protein sequence ID" value="KAL0359925.1"/>
    <property type="molecule type" value="Genomic_DNA"/>
</dbReference>